<dbReference type="Proteomes" id="UP000551327">
    <property type="component" value="Unassembled WGS sequence"/>
</dbReference>
<gene>
    <name evidence="4" type="primary">glgX</name>
    <name evidence="4" type="ORF">H7F53_02925</name>
</gene>
<feature type="domain" description="Glycosyl hydrolase family 13 catalytic" evidence="3">
    <location>
        <begin position="127"/>
        <end position="529"/>
    </location>
</feature>
<dbReference type="InterPro" id="IPR017853">
    <property type="entry name" value="GH"/>
</dbReference>
<dbReference type="NCBIfam" id="TIGR02100">
    <property type="entry name" value="glgX_debranch"/>
    <property type="match status" value="1"/>
</dbReference>
<name>A0A7X1KNX7_9SPHN</name>
<dbReference type="InterPro" id="IPR011837">
    <property type="entry name" value="Glycogen_debranch_GlgX"/>
</dbReference>
<feature type="region of interest" description="Disordered" evidence="2">
    <location>
        <begin position="432"/>
        <end position="459"/>
    </location>
</feature>
<comment type="caution">
    <text evidence="4">The sequence shown here is derived from an EMBL/GenBank/DDBJ whole genome shotgun (WGS) entry which is preliminary data.</text>
</comment>
<dbReference type="Gene3D" id="2.60.40.10">
    <property type="entry name" value="Immunoglobulins"/>
    <property type="match status" value="1"/>
</dbReference>
<evidence type="ECO:0000256" key="1">
    <source>
        <dbReference type="ARBA" id="ARBA00008061"/>
    </source>
</evidence>
<organism evidence="4 5">
    <name type="scientific">Novosphingobium piscinae</name>
    <dbReference type="NCBI Taxonomy" id="1507448"/>
    <lineage>
        <taxon>Bacteria</taxon>
        <taxon>Pseudomonadati</taxon>
        <taxon>Pseudomonadota</taxon>
        <taxon>Alphaproteobacteria</taxon>
        <taxon>Sphingomonadales</taxon>
        <taxon>Sphingomonadaceae</taxon>
        <taxon>Novosphingobium</taxon>
    </lineage>
</organism>
<keyword evidence="5" id="KW-1185">Reference proteome</keyword>
<dbReference type="InterPro" id="IPR014756">
    <property type="entry name" value="Ig_E-set"/>
</dbReference>
<dbReference type="InterPro" id="IPR044505">
    <property type="entry name" value="GlgX_Isoamylase_N_E_set"/>
</dbReference>
<dbReference type="InterPro" id="IPR006047">
    <property type="entry name" value="GH13_cat_dom"/>
</dbReference>
<protein>
    <submittedName>
        <fullName evidence="4">Glycogen debranching protein GlgX</fullName>
    </submittedName>
</protein>
<accession>A0A7X1KNX7</accession>
<evidence type="ECO:0000259" key="3">
    <source>
        <dbReference type="SMART" id="SM00642"/>
    </source>
</evidence>
<proteinExistence type="inferred from homology"/>
<comment type="similarity">
    <text evidence="1">Belongs to the glycosyl hydrolase 13 family.</text>
</comment>
<dbReference type="CDD" id="cd11326">
    <property type="entry name" value="AmyAc_Glg_debranch"/>
    <property type="match status" value="1"/>
</dbReference>
<dbReference type="GO" id="GO:0004135">
    <property type="term" value="F:amylo-alpha-1,6-glucosidase activity"/>
    <property type="evidence" value="ECO:0007669"/>
    <property type="project" value="InterPro"/>
</dbReference>
<evidence type="ECO:0000313" key="4">
    <source>
        <dbReference type="EMBL" id="MBC2668097.1"/>
    </source>
</evidence>
<reference evidence="4 5" key="1">
    <citation type="submission" date="2020-08" db="EMBL/GenBank/DDBJ databases">
        <title>The genome sequence of type strain Novosphingobium piscinae KCTC 42194.</title>
        <authorList>
            <person name="Liu Y."/>
        </authorList>
    </citation>
    <scope>NUCLEOTIDE SEQUENCE [LARGE SCALE GENOMIC DNA]</scope>
    <source>
        <strain evidence="4 5">KCTC 42194</strain>
    </source>
</reference>
<dbReference type="AlphaFoldDB" id="A0A7X1KNX7"/>
<dbReference type="SUPFAM" id="SSF51445">
    <property type="entry name" value="(Trans)glycosidases"/>
    <property type="match status" value="1"/>
</dbReference>
<dbReference type="PANTHER" id="PTHR43002">
    <property type="entry name" value="GLYCOGEN DEBRANCHING ENZYME"/>
    <property type="match status" value="1"/>
</dbReference>
<dbReference type="SUPFAM" id="SSF81296">
    <property type="entry name" value="E set domains"/>
    <property type="match status" value="1"/>
</dbReference>
<dbReference type="SMART" id="SM00642">
    <property type="entry name" value="Aamy"/>
    <property type="match status" value="1"/>
</dbReference>
<dbReference type="EMBL" id="JACLAX010000002">
    <property type="protein sequence ID" value="MBC2668097.1"/>
    <property type="molecule type" value="Genomic_DNA"/>
</dbReference>
<dbReference type="GO" id="GO:0005980">
    <property type="term" value="P:glycogen catabolic process"/>
    <property type="evidence" value="ECO:0007669"/>
    <property type="project" value="InterPro"/>
</dbReference>
<sequence>MTTFRVRAPEAAQLTLCLFDGVTESQLAMERDGPDWVRDVPAAGPGTRYGLRADGPYAPAEGLWFDPAKLLVDPRAVALDQRFRYDPRLGERGVDTAALVPKAVVTGPLPVLPAAPPVFTRGGLVYEINVRAFTMLHPDVPEGLRGTVAALAHPAVLAHLRKLQVGAVELMPIVAWIDERHLPPLGLTNGWGYNPVVPMALDPGLCPGGVAELRETVAALHAAGIGVILDLVFNHTGESDAQGPTLSFRGLDNRGTYAHDAKGALVNDTGCGNTLDCGQPQLRALVLDTLRHFVRHCGIDGFRFDLAPVLARGPGFNRQAPIFTELAADPELADRVLIAEPWDIGPGGYQLGAFPANWLEWNDRYRDDVRRFWRGDPEVTVGLLATRLAGSSDLFGPADPAHGCRSVNFLAAHDGMTLADCVTYAARRNWANGEDNRDGHGGEPLWNNGQDGPSDDPAVQGRRAAAVRAMLGTLFASTGTIMLTAGDEFGRTQQGNNNAYCQDNPLTWLDWQGRDRALEDHVAALAAWRAARLACFTAFPREGAWLGPGGEPMTIAEWESAATSGLTYRSLDPERRYAVKIDRAAGQVELRD</sequence>
<dbReference type="RefSeq" id="WP_185677982.1">
    <property type="nucleotide sequence ID" value="NZ_JACLAX010000002.1"/>
</dbReference>
<dbReference type="InterPro" id="IPR013783">
    <property type="entry name" value="Ig-like_fold"/>
</dbReference>
<dbReference type="Gene3D" id="3.20.20.80">
    <property type="entry name" value="Glycosidases"/>
    <property type="match status" value="1"/>
</dbReference>
<evidence type="ECO:0000256" key="2">
    <source>
        <dbReference type="SAM" id="MobiDB-lite"/>
    </source>
</evidence>
<evidence type="ECO:0000313" key="5">
    <source>
        <dbReference type="Proteomes" id="UP000551327"/>
    </source>
</evidence>
<dbReference type="CDD" id="cd02856">
    <property type="entry name" value="E_set_GDE_Isoamylase_N"/>
    <property type="match status" value="1"/>
</dbReference>